<sequence length="178" mass="20079">MSQEESIGFQILRSIRRIIRRTSEHSRSVGRHGGVSVPQMLCMKAISEFPDNAEVTVAMVAETVQLSAPTVSRILDRLEKNGYALRERKSSDRRKVCISLTEDGWKRIENLPAPLHEQFLQRLETLDPLERLGLQKALERIVELMDAEGIDASPMLTPELEMDNGLAADPQKDQTSIE</sequence>
<evidence type="ECO:0000259" key="1">
    <source>
        <dbReference type="PROSITE" id="PS50995"/>
    </source>
</evidence>
<gene>
    <name evidence="2" type="primary">ohrR</name>
    <name evidence="2" type="ORF">Fuma_05099</name>
</gene>
<dbReference type="Proteomes" id="UP000187735">
    <property type="component" value="Chromosome"/>
</dbReference>
<dbReference type="Pfam" id="PF01047">
    <property type="entry name" value="MarR"/>
    <property type="match status" value="1"/>
</dbReference>
<dbReference type="GO" id="GO:0003700">
    <property type="term" value="F:DNA-binding transcription factor activity"/>
    <property type="evidence" value="ECO:0007669"/>
    <property type="project" value="InterPro"/>
</dbReference>
<dbReference type="InterPro" id="IPR036388">
    <property type="entry name" value="WH-like_DNA-bd_sf"/>
</dbReference>
<dbReference type="PROSITE" id="PS50995">
    <property type="entry name" value="HTH_MARR_2"/>
    <property type="match status" value="1"/>
</dbReference>
<proteinExistence type="predicted"/>
<dbReference type="InterPro" id="IPR011991">
    <property type="entry name" value="ArsR-like_HTH"/>
</dbReference>
<evidence type="ECO:0000313" key="3">
    <source>
        <dbReference type="Proteomes" id="UP000187735"/>
    </source>
</evidence>
<dbReference type="PANTHER" id="PTHR33164:SF89">
    <property type="entry name" value="MARR FAMILY REGULATORY PROTEIN"/>
    <property type="match status" value="1"/>
</dbReference>
<dbReference type="GO" id="GO:0006950">
    <property type="term" value="P:response to stress"/>
    <property type="evidence" value="ECO:0007669"/>
    <property type="project" value="TreeGrafter"/>
</dbReference>
<organism evidence="2 3">
    <name type="scientific">Fuerstiella marisgermanici</name>
    <dbReference type="NCBI Taxonomy" id="1891926"/>
    <lineage>
        <taxon>Bacteria</taxon>
        <taxon>Pseudomonadati</taxon>
        <taxon>Planctomycetota</taxon>
        <taxon>Planctomycetia</taxon>
        <taxon>Planctomycetales</taxon>
        <taxon>Planctomycetaceae</taxon>
        <taxon>Fuerstiella</taxon>
    </lineage>
</organism>
<dbReference type="Gene3D" id="1.10.10.10">
    <property type="entry name" value="Winged helix-like DNA-binding domain superfamily/Winged helix DNA-binding domain"/>
    <property type="match status" value="1"/>
</dbReference>
<keyword evidence="3" id="KW-1185">Reference proteome</keyword>
<dbReference type="SMART" id="SM00347">
    <property type="entry name" value="HTH_MARR"/>
    <property type="match status" value="1"/>
</dbReference>
<accession>A0A1P8WN17</accession>
<dbReference type="OrthoDB" id="215188at2"/>
<dbReference type="PANTHER" id="PTHR33164">
    <property type="entry name" value="TRANSCRIPTIONAL REGULATOR, MARR FAMILY"/>
    <property type="match status" value="1"/>
</dbReference>
<dbReference type="InterPro" id="IPR039422">
    <property type="entry name" value="MarR/SlyA-like"/>
</dbReference>
<dbReference type="InterPro" id="IPR036390">
    <property type="entry name" value="WH_DNA-bd_sf"/>
</dbReference>
<reference evidence="2 3" key="1">
    <citation type="journal article" date="2016" name="Front. Microbiol.">
        <title>Fuerstia marisgermanicae gen. nov., sp. nov., an Unusual Member of the Phylum Planctomycetes from the German Wadden Sea.</title>
        <authorList>
            <person name="Kohn T."/>
            <person name="Heuer A."/>
            <person name="Jogler M."/>
            <person name="Vollmers J."/>
            <person name="Boedeker C."/>
            <person name="Bunk B."/>
            <person name="Rast P."/>
            <person name="Borchert D."/>
            <person name="Glockner I."/>
            <person name="Freese H.M."/>
            <person name="Klenk H.P."/>
            <person name="Overmann J."/>
            <person name="Kaster A.K."/>
            <person name="Rohde M."/>
            <person name="Wiegand S."/>
            <person name="Jogler C."/>
        </authorList>
    </citation>
    <scope>NUCLEOTIDE SEQUENCE [LARGE SCALE GENOMIC DNA]</scope>
    <source>
        <strain evidence="2 3">NH11</strain>
    </source>
</reference>
<dbReference type="PRINTS" id="PR00598">
    <property type="entry name" value="HTHMARR"/>
</dbReference>
<dbReference type="STRING" id="1891926.Fuma_05099"/>
<dbReference type="KEGG" id="fmr:Fuma_05099"/>
<feature type="domain" description="HTH marR-type" evidence="1">
    <location>
        <begin position="8"/>
        <end position="143"/>
    </location>
</feature>
<evidence type="ECO:0000313" key="2">
    <source>
        <dbReference type="EMBL" id="APZ95441.1"/>
    </source>
</evidence>
<protein>
    <submittedName>
        <fullName evidence="2">Organic hydroperoxide resistance transcriptional regulator</fullName>
    </submittedName>
</protein>
<dbReference type="CDD" id="cd00090">
    <property type="entry name" value="HTH_ARSR"/>
    <property type="match status" value="1"/>
</dbReference>
<dbReference type="EMBL" id="CP017641">
    <property type="protein sequence ID" value="APZ95441.1"/>
    <property type="molecule type" value="Genomic_DNA"/>
</dbReference>
<dbReference type="RefSeq" id="WP_145944375.1">
    <property type="nucleotide sequence ID" value="NZ_CP017641.1"/>
</dbReference>
<dbReference type="SUPFAM" id="SSF46785">
    <property type="entry name" value="Winged helix' DNA-binding domain"/>
    <property type="match status" value="1"/>
</dbReference>
<dbReference type="InterPro" id="IPR000835">
    <property type="entry name" value="HTH_MarR-typ"/>
</dbReference>
<name>A0A1P8WN17_9PLAN</name>
<dbReference type="AlphaFoldDB" id="A0A1P8WN17"/>